<evidence type="ECO:0000313" key="5">
    <source>
        <dbReference type="Proteomes" id="UP001595868"/>
    </source>
</evidence>
<organism evidence="4 5">
    <name type="scientific">Micromonospora zhanjiangensis</name>
    <dbReference type="NCBI Taxonomy" id="1522057"/>
    <lineage>
        <taxon>Bacteria</taxon>
        <taxon>Bacillati</taxon>
        <taxon>Actinomycetota</taxon>
        <taxon>Actinomycetes</taxon>
        <taxon>Micromonosporales</taxon>
        <taxon>Micromonosporaceae</taxon>
        <taxon>Micromonospora</taxon>
    </lineage>
</organism>
<comment type="similarity">
    <text evidence="1">Belongs to the peptidase A24 family.</text>
</comment>
<dbReference type="EC" id="3.4.23.-" evidence="4"/>
<feature type="transmembrane region" description="Helical" evidence="2">
    <location>
        <begin position="159"/>
        <end position="181"/>
    </location>
</feature>
<evidence type="ECO:0000256" key="1">
    <source>
        <dbReference type="ARBA" id="ARBA00005801"/>
    </source>
</evidence>
<keyword evidence="2" id="KW-0472">Membrane</keyword>
<feature type="domain" description="Prepilin type IV endopeptidase peptidase" evidence="3">
    <location>
        <begin position="116"/>
        <end position="223"/>
    </location>
</feature>
<feature type="transmembrane region" description="Helical" evidence="2">
    <location>
        <begin position="134"/>
        <end position="153"/>
    </location>
</feature>
<reference evidence="5" key="1">
    <citation type="journal article" date="2019" name="Int. J. Syst. Evol. Microbiol.">
        <title>The Global Catalogue of Microorganisms (GCM) 10K type strain sequencing project: providing services to taxonomists for standard genome sequencing and annotation.</title>
        <authorList>
            <consortium name="The Broad Institute Genomics Platform"/>
            <consortium name="The Broad Institute Genome Sequencing Center for Infectious Disease"/>
            <person name="Wu L."/>
            <person name="Ma J."/>
        </authorList>
    </citation>
    <scope>NUCLEOTIDE SEQUENCE [LARGE SCALE GENOMIC DNA]</scope>
    <source>
        <strain evidence="5">2902at01</strain>
    </source>
</reference>
<dbReference type="RefSeq" id="WP_377551396.1">
    <property type="nucleotide sequence ID" value="NZ_JBHSBN010000027.1"/>
</dbReference>
<dbReference type="GO" id="GO:0016787">
    <property type="term" value="F:hydrolase activity"/>
    <property type="evidence" value="ECO:0007669"/>
    <property type="project" value="UniProtKB-KW"/>
</dbReference>
<name>A0ABV8KUG3_9ACTN</name>
<dbReference type="InterPro" id="IPR000045">
    <property type="entry name" value="Prepilin_IV_endopep_pep"/>
</dbReference>
<feature type="transmembrane region" description="Helical" evidence="2">
    <location>
        <begin position="238"/>
        <end position="259"/>
    </location>
</feature>
<protein>
    <submittedName>
        <fullName evidence="4">Prepilin peptidase</fullName>
        <ecNumber evidence="4">3.4.23.-</ecNumber>
    </submittedName>
</protein>
<keyword evidence="2" id="KW-1133">Transmembrane helix</keyword>
<dbReference type="PANTHER" id="PTHR30487:SF0">
    <property type="entry name" value="PREPILIN LEADER PEPTIDASE_N-METHYLTRANSFERASE-RELATED"/>
    <property type="match status" value="1"/>
</dbReference>
<dbReference type="Pfam" id="PF01478">
    <property type="entry name" value="Peptidase_A24"/>
    <property type="match status" value="1"/>
</dbReference>
<accession>A0ABV8KUG3</accession>
<evidence type="ECO:0000256" key="2">
    <source>
        <dbReference type="SAM" id="Phobius"/>
    </source>
</evidence>
<feature type="transmembrane region" description="Helical" evidence="2">
    <location>
        <begin position="110"/>
        <end position="127"/>
    </location>
</feature>
<dbReference type="Proteomes" id="UP001595868">
    <property type="component" value="Unassembled WGS sequence"/>
</dbReference>
<evidence type="ECO:0000313" key="4">
    <source>
        <dbReference type="EMBL" id="MFC4109692.1"/>
    </source>
</evidence>
<feature type="transmembrane region" description="Helical" evidence="2">
    <location>
        <begin position="84"/>
        <end position="104"/>
    </location>
</feature>
<feature type="transmembrane region" description="Helical" evidence="2">
    <location>
        <begin position="193"/>
        <end position="226"/>
    </location>
</feature>
<keyword evidence="2" id="KW-0812">Transmembrane</keyword>
<dbReference type="PANTHER" id="PTHR30487">
    <property type="entry name" value="TYPE 4 PREPILIN-LIKE PROTEINS LEADER PEPTIDE-PROCESSING ENZYME"/>
    <property type="match status" value="1"/>
</dbReference>
<keyword evidence="5" id="KW-1185">Reference proteome</keyword>
<dbReference type="EMBL" id="JBHSBN010000027">
    <property type="protein sequence ID" value="MFC4109692.1"/>
    <property type="molecule type" value="Genomic_DNA"/>
</dbReference>
<sequence>MSDVESVPPPPTRPAPVRPAPGLAALAVTPVLRRLVAAWSVPAGTARRSGCPDCGTPIGSSLRSPLSPLARCGHCGGRVGAPPFTVELALVAALGAVALAGRPVAETVAFAWWAVCAVPLAFVDLAVHRLPDRLTWPAAVGTWALLGVAATVAGDGPAWVRALLAAWAVALLFAGSTLLLGRRGFGLGDAKLALGAVAVLGWLGWGAVLFGLLLAFLGAAVCAVVLLAAGRVRWSGHLPFGPFLALGTLVTLALTSVGFP</sequence>
<evidence type="ECO:0000259" key="3">
    <source>
        <dbReference type="Pfam" id="PF01478"/>
    </source>
</evidence>
<gene>
    <name evidence="4" type="ORF">ACFOX0_27635</name>
</gene>
<dbReference type="Gene3D" id="1.20.120.1220">
    <property type="match status" value="1"/>
</dbReference>
<dbReference type="InterPro" id="IPR050882">
    <property type="entry name" value="Prepilin_peptidase/N-MTase"/>
</dbReference>
<proteinExistence type="inferred from homology"/>
<keyword evidence="4" id="KW-0378">Hydrolase</keyword>
<comment type="caution">
    <text evidence="4">The sequence shown here is derived from an EMBL/GenBank/DDBJ whole genome shotgun (WGS) entry which is preliminary data.</text>
</comment>